<evidence type="ECO:0000313" key="5">
    <source>
        <dbReference type="Proteomes" id="UP001159427"/>
    </source>
</evidence>
<feature type="domain" description="BAAT/Acyl-CoA thioester hydrolase C-terminal" evidence="3">
    <location>
        <begin position="206"/>
        <end position="420"/>
    </location>
</feature>
<dbReference type="PANTHER" id="PTHR10824">
    <property type="entry name" value="ACYL-COENZYME A THIOESTERASE-RELATED"/>
    <property type="match status" value="1"/>
</dbReference>
<organism evidence="4 5">
    <name type="scientific">Porites evermanni</name>
    <dbReference type="NCBI Taxonomy" id="104178"/>
    <lineage>
        <taxon>Eukaryota</taxon>
        <taxon>Metazoa</taxon>
        <taxon>Cnidaria</taxon>
        <taxon>Anthozoa</taxon>
        <taxon>Hexacorallia</taxon>
        <taxon>Scleractinia</taxon>
        <taxon>Fungiina</taxon>
        <taxon>Poritidae</taxon>
        <taxon>Porites</taxon>
    </lineage>
</organism>
<evidence type="ECO:0000259" key="2">
    <source>
        <dbReference type="Pfam" id="PF04775"/>
    </source>
</evidence>
<comment type="caution">
    <text evidence="4">The sequence shown here is derived from an EMBL/GenBank/DDBJ whole genome shotgun (WGS) entry which is preliminary data.</text>
</comment>
<dbReference type="InterPro" id="IPR006862">
    <property type="entry name" value="Thio_Ohase/aa_AcTrfase"/>
</dbReference>
<reference evidence="4 5" key="1">
    <citation type="submission" date="2022-05" db="EMBL/GenBank/DDBJ databases">
        <authorList>
            <consortium name="Genoscope - CEA"/>
            <person name="William W."/>
        </authorList>
    </citation>
    <scope>NUCLEOTIDE SEQUENCE [LARGE SCALE GENOMIC DNA]</scope>
</reference>
<evidence type="ECO:0000259" key="3">
    <source>
        <dbReference type="Pfam" id="PF08840"/>
    </source>
</evidence>
<dbReference type="InterPro" id="IPR016662">
    <property type="entry name" value="Acyl-CoA_thioEstase_long-chain"/>
</dbReference>
<dbReference type="SUPFAM" id="SSF53474">
    <property type="entry name" value="alpha/beta-Hydrolases"/>
    <property type="match status" value="1"/>
</dbReference>
<evidence type="ECO:0000256" key="1">
    <source>
        <dbReference type="ARBA" id="ARBA00006538"/>
    </source>
</evidence>
<keyword evidence="5" id="KW-1185">Reference proteome</keyword>
<dbReference type="PIRSF" id="PIRSF016521">
    <property type="entry name" value="Acyl-CoA_hydro"/>
    <property type="match status" value="1"/>
</dbReference>
<dbReference type="InterPro" id="IPR014940">
    <property type="entry name" value="BAAT_C"/>
</dbReference>
<dbReference type="Gene3D" id="3.40.50.1820">
    <property type="entry name" value="alpha/beta hydrolase"/>
    <property type="match status" value="1"/>
</dbReference>
<dbReference type="InterPro" id="IPR029058">
    <property type="entry name" value="AB_hydrolase_fold"/>
</dbReference>
<dbReference type="Gene3D" id="2.60.40.2240">
    <property type="entry name" value="Acyl-CoA thioester hydrolase/BAAT N-terminal domain"/>
    <property type="match status" value="1"/>
</dbReference>
<name>A0ABN8MDA2_9CNID</name>
<comment type="similarity">
    <text evidence="1">Belongs to the C/M/P thioester hydrolase family.</text>
</comment>
<protein>
    <submittedName>
        <fullName evidence="4">Uncharacterized protein</fullName>
    </submittedName>
</protein>
<feature type="domain" description="Acyl-CoA thioester hydrolase/bile acid-CoA amino acid N-acetyltransferase" evidence="2">
    <location>
        <begin position="12"/>
        <end position="143"/>
    </location>
</feature>
<proteinExistence type="inferred from homology"/>
<evidence type="ECO:0000313" key="4">
    <source>
        <dbReference type="EMBL" id="CAH3025809.1"/>
    </source>
</evidence>
<accession>A0ABN8MDA2</accession>
<dbReference type="Proteomes" id="UP001159427">
    <property type="component" value="Unassembled WGS sequence"/>
</dbReference>
<sequence length="427" mass="46977">MFAFGPKSSLADEITEIRVTHLKLLQSITLEAKLFGDKGELFESYAHYVADKDGNVDVGHDLSIGGSYSGVEPMGLIWSMKQAPGQKKGIRLFKRDVTLPFDIIVNCFDGHVIPRETSLQPLSSGTFQKSYMADGVKRVPVREGRIRGTLFLPPGDGPFPGIMDLFGALPAVIEFKASLLASRGFAALAVAYYEYDDLPSSLSPYVELEYIEEAAEWLYQHSKVIPGGIALHSHCFGSWLALLLASYRTDLVKAVVAIAPICCAFGNTAYRYKGKLSNVYSYSKEALKVTDQGVIVRFCSATFKETTNPLADFPAMTPVENISCPVLLIYGTEDLNVDGKLSSGYILDQLKVAGKESLCTVLQLPGAGHIIDPPHSPLFYLTYSNQSKMFIAWGGQVKSHAMGQVIYWDKTLQFLKQNLMRNVKSNL</sequence>
<dbReference type="InterPro" id="IPR042490">
    <property type="entry name" value="Thio_Ohase/BAAT_N"/>
</dbReference>
<dbReference type="EMBL" id="CALNXI010000373">
    <property type="protein sequence ID" value="CAH3025809.1"/>
    <property type="molecule type" value="Genomic_DNA"/>
</dbReference>
<dbReference type="Pfam" id="PF04775">
    <property type="entry name" value="Bile_Hydr_Trans"/>
    <property type="match status" value="1"/>
</dbReference>
<dbReference type="PANTHER" id="PTHR10824:SF4">
    <property type="entry name" value="ACYL-COENZYME A THIOESTERASE 1-LIKE"/>
    <property type="match status" value="1"/>
</dbReference>
<dbReference type="Pfam" id="PF08840">
    <property type="entry name" value="BAAT_C"/>
    <property type="match status" value="1"/>
</dbReference>
<gene>
    <name evidence="4" type="ORF">PEVE_00027240</name>
</gene>